<evidence type="ECO:0000256" key="3">
    <source>
        <dbReference type="ARBA" id="ARBA00023163"/>
    </source>
</evidence>
<organism evidence="5 6">
    <name type="scientific">Flavobacterium glycines</name>
    <dbReference type="NCBI Taxonomy" id="551990"/>
    <lineage>
        <taxon>Bacteria</taxon>
        <taxon>Pseudomonadati</taxon>
        <taxon>Bacteroidota</taxon>
        <taxon>Flavobacteriia</taxon>
        <taxon>Flavobacteriales</taxon>
        <taxon>Flavobacteriaceae</taxon>
        <taxon>Flavobacterium</taxon>
    </lineage>
</organism>
<dbReference type="InterPro" id="IPR009057">
    <property type="entry name" value="Homeodomain-like_sf"/>
</dbReference>
<reference evidence="5 6" key="1">
    <citation type="submission" date="2019-07" db="EMBL/GenBank/DDBJ databases">
        <title>Whole genome shotgun sequence of Flavobacterium glycines NBRC 105008.</title>
        <authorList>
            <person name="Hosoyama A."/>
            <person name="Uohara A."/>
            <person name="Ohji S."/>
            <person name="Ichikawa N."/>
        </authorList>
    </citation>
    <scope>NUCLEOTIDE SEQUENCE [LARGE SCALE GENOMIC DNA]</scope>
    <source>
        <strain evidence="5 6">NBRC 105008</strain>
    </source>
</reference>
<dbReference type="Gene3D" id="2.60.120.10">
    <property type="entry name" value="Jelly Rolls"/>
    <property type="match status" value="1"/>
</dbReference>
<dbReference type="PANTHER" id="PTHR43280:SF34">
    <property type="entry name" value="ARAC-FAMILY TRANSCRIPTIONAL REGULATOR"/>
    <property type="match status" value="1"/>
</dbReference>
<dbReference type="InterPro" id="IPR020449">
    <property type="entry name" value="Tscrpt_reg_AraC-type_HTH"/>
</dbReference>
<evidence type="ECO:0000256" key="2">
    <source>
        <dbReference type="ARBA" id="ARBA00023125"/>
    </source>
</evidence>
<dbReference type="InterPro" id="IPR003313">
    <property type="entry name" value="AraC-bd"/>
</dbReference>
<dbReference type="InterPro" id="IPR018060">
    <property type="entry name" value="HTH_AraC"/>
</dbReference>
<keyword evidence="2" id="KW-0238">DNA-binding</keyword>
<keyword evidence="3" id="KW-0804">Transcription</keyword>
<dbReference type="PRINTS" id="PR00032">
    <property type="entry name" value="HTHARAC"/>
</dbReference>
<comment type="caution">
    <text evidence="5">The sequence shown here is derived from an EMBL/GenBank/DDBJ whole genome shotgun (WGS) entry which is preliminary data.</text>
</comment>
<sequence>MLPMRTIMNERLPISESSPLKARFFDYAYFSYPLHFHSEYEIIYIQEGTGTRFLGNNIAQFDAGDILLIGSNLPHFMKSDDEYHSGNTDLRVKGTIIQFEKDFMYYAINHYPHFIKIKKLLQDSVRGIYFSSARSPKLKDLLARLPLENGLNQLMLFLELLKEMSETDNRQIISTSDFINETIYDTARIDKIISYLNKNYTRHISLEEIASFAAMNAAAFCRYFKSKTGKSFKNYILDMRIGYACKLLIMEDISISDISSQCGFESISHFNKTFKKSLGYVPSQYRKTMLKN</sequence>
<dbReference type="GO" id="GO:0003700">
    <property type="term" value="F:DNA-binding transcription factor activity"/>
    <property type="evidence" value="ECO:0007669"/>
    <property type="project" value="InterPro"/>
</dbReference>
<feature type="domain" description="HTH araC/xylS-type" evidence="4">
    <location>
        <begin position="190"/>
        <end position="288"/>
    </location>
</feature>
<dbReference type="PANTHER" id="PTHR43280">
    <property type="entry name" value="ARAC-FAMILY TRANSCRIPTIONAL REGULATOR"/>
    <property type="match status" value="1"/>
</dbReference>
<evidence type="ECO:0000313" key="5">
    <source>
        <dbReference type="EMBL" id="GEL11315.1"/>
    </source>
</evidence>
<dbReference type="CDD" id="cd06976">
    <property type="entry name" value="cupin_MtlR-like_N"/>
    <property type="match status" value="1"/>
</dbReference>
<dbReference type="Pfam" id="PF02311">
    <property type="entry name" value="AraC_binding"/>
    <property type="match status" value="1"/>
</dbReference>
<name>A0A511CF86_9FLAO</name>
<dbReference type="Proteomes" id="UP000321579">
    <property type="component" value="Unassembled WGS sequence"/>
</dbReference>
<protein>
    <submittedName>
        <fullName evidence="5">AraC family transcriptional regulator</fullName>
    </submittedName>
</protein>
<evidence type="ECO:0000313" key="6">
    <source>
        <dbReference type="Proteomes" id="UP000321579"/>
    </source>
</evidence>
<dbReference type="EMBL" id="BJVF01000003">
    <property type="protein sequence ID" value="GEL11315.1"/>
    <property type="molecule type" value="Genomic_DNA"/>
</dbReference>
<dbReference type="InterPro" id="IPR011051">
    <property type="entry name" value="RmlC_Cupin_sf"/>
</dbReference>
<dbReference type="SUPFAM" id="SSF46689">
    <property type="entry name" value="Homeodomain-like"/>
    <property type="match status" value="2"/>
</dbReference>
<evidence type="ECO:0000256" key="1">
    <source>
        <dbReference type="ARBA" id="ARBA00023015"/>
    </source>
</evidence>
<evidence type="ECO:0000259" key="4">
    <source>
        <dbReference type="PROSITE" id="PS01124"/>
    </source>
</evidence>
<dbReference type="SMART" id="SM00342">
    <property type="entry name" value="HTH_ARAC"/>
    <property type="match status" value="1"/>
</dbReference>
<dbReference type="Gene3D" id="1.10.10.60">
    <property type="entry name" value="Homeodomain-like"/>
    <property type="match status" value="2"/>
</dbReference>
<dbReference type="PROSITE" id="PS01124">
    <property type="entry name" value="HTH_ARAC_FAMILY_2"/>
    <property type="match status" value="1"/>
</dbReference>
<gene>
    <name evidence="5" type="ORF">FGL01_20540</name>
</gene>
<proteinExistence type="predicted"/>
<keyword evidence="1" id="KW-0805">Transcription regulation</keyword>
<accession>A0A511CF86</accession>
<dbReference type="InterPro" id="IPR014710">
    <property type="entry name" value="RmlC-like_jellyroll"/>
</dbReference>
<dbReference type="AlphaFoldDB" id="A0A511CF86"/>
<dbReference type="GO" id="GO:0043565">
    <property type="term" value="F:sequence-specific DNA binding"/>
    <property type="evidence" value="ECO:0007669"/>
    <property type="project" value="InterPro"/>
</dbReference>
<dbReference type="Pfam" id="PF12833">
    <property type="entry name" value="HTH_18"/>
    <property type="match status" value="1"/>
</dbReference>
<dbReference type="SUPFAM" id="SSF51182">
    <property type="entry name" value="RmlC-like cupins"/>
    <property type="match status" value="1"/>
</dbReference>